<evidence type="ECO:0000313" key="4">
    <source>
        <dbReference type="Proteomes" id="UP001153636"/>
    </source>
</evidence>
<dbReference type="PANTHER" id="PTHR39947">
    <property type="entry name" value="IP19862P"/>
    <property type="match status" value="1"/>
</dbReference>
<dbReference type="AlphaFoldDB" id="A0A9P0G5T3"/>
<keyword evidence="2" id="KW-0812">Transmembrane</keyword>
<feature type="compositionally biased region" description="Polar residues" evidence="1">
    <location>
        <begin position="8"/>
        <end position="18"/>
    </location>
</feature>
<reference evidence="3" key="1">
    <citation type="submission" date="2022-01" db="EMBL/GenBank/DDBJ databases">
        <authorList>
            <person name="King R."/>
        </authorList>
    </citation>
    <scope>NUCLEOTIDE SEQUENCE</scope>
</reference>
<evidence type="ECO:0000313" key="3">
    <source>
        <dbReference type="EMBL" id="CAH1103159.1"/>
    </source>
</evidence>
<keyword evidence="2" id="KW-1133">Transmembrane helix</keyword>
<proteinExistence type="predicted"/>
<feature type="region of interest" description="Disordered" evidence="1">
    <location>
        <begin position="1"/>
        <end position="42"/>
    </location>
</feature>
<feature type="transmembrane region" description="Helical" evidence="2">
    <location>
        <begin position="166"/>
        <end position="193"/>
    </location>
</feature>
<feature type="transmembrane region" description="Helical" evidence="2">
    <location>
        <begin position="214"/>
        <end position="241"/>
    </location>
</feature>
<evidence type="ECO:0000256" key="1">
    <source>
        <dbReference type="SAM" id="MobiDB-lite"/>
    </source>
</evidence>
<protein>
    <submittedName>
        <fullName evidence="3">Uncharacterized protein</fullName>
    </submittedName>
</protein>
<feature type="transmembrane region" description="Helical" evidence="2">
    <location>
        <begin position="111"/>
        <end position="133"/>
    </location>
</feature>
<feature type="compositionally biased region" description="Polar residues" evidence="1">
    <location>
        <begin position="338"/>
        <end position="352"/>
    </location>
</feature>
<dbReference type="EMBL" id="OV651826">
    <property type="protein sequence ID" value="CAH1103159.1"/>
    <property type="molecule type" value="Genomic_DNA"/>
</dbReference>
<keyword evidence="2" id="KW-0472">Membrane</keyword>
<dbReference type="OrthoDB" id="10056560at2759"/>
<accession>A0A9P0G5T3</accession>
<evidence type="ECO:0000256" key="2">
    <source>
        <dbReference type="SAM" id="Phobius"/>
    </source>
</evidence>
<keyword evidence="4" id="KW-1185">Reference proteome</keyword>
<feature type="compositionally biased region" description="Polar residues" evidence="1">
    <location>
        <begin position="372"/>
        <end position="390"/>
    </location>
</feature>
<sequence>MLKHITNGGISSRGTRPDSSMVLESRVEPGPHRYRSPNANSSRISQQYPLNVSHLHSTNLDTSKHSLYSNTVLPPGSKALNGGFNISRVRSQGPVNKFIAKSKEVGIKEMLVSLGLLCLVSLLLALLSLIFLLKISPVTANDIRELLRSEQLTVITAEEYVVVYEVTLALCALTLSLNLCCLLVCAIQFLFAVKLVKSPHGGNDRTNKYLQKSSVSRVCAVGGFFVSIPVFLTGIILYTFIQFHSTPAIVTSVFIGLGIIFCGCAMVHNVFIWQKEKTNAVKELALQHHETSLHHNSFHSLASPQPAQMNHSHTSNFNHSFGHPLASVHNGPYIVRPATTTPPNGDNLNLTKMSHPREASGSVSPGMPNVTMDMSSVGTTNSPHELSTLV</sequence>
<dbReference type="Proteomes" id="UP001153636">
    <property type="component" value="Chromosome 14"/>
</dbReference>
<name>A0A9P0G5T3_9CUCU</name>
<organism evidence="3 4">
    <name type="scientific">Psylliodes chrysocephalus</name>
    <dbReference type="NCBI Taxonomy" id="3402493"/>
    <lineage>
        <taxon>Eukaryota</taxon>
        <taxon>Metazoa</taxon>
        <taxon>Ecdysozoa</taxon>
        <taxon>Arthropoda</taxon>
        <taxon>Hexapoda</taxon>
        <taxon>Insecta</taxon>
        <taxon>Pterygota</taxon>
        <taxon>Neoptera</taxon>
        <taxon>Endopterygota</taxon>
        <taxon>Coleoptera</taxon>
        <taxon>Polyphaga</taxon>
        <taxon>Cucujiformia</taxon>
        <taxon>Chrysomeloidea</taxon>
        <taxon>Chrysomelidae</taxon>
        <taxon>Galerucinae</taxon>
        <taxon>Alticini</taxon>
        <taxon>Psylliodes</taxon>
    </lineage>
</organism>
<dbReference type="PANTHER" id="PTHR39947:SF1">
    <property type="entry name" value="IP19862P"/>
    <property type="match status" value="1"/>
</dbReference>
<dbReference type="InterPro" id="IPR029201">
    <property type="entry name" value="Jiraiya"/>
</dbReference>
<gene>
    <name evidence="3" type="ORF">PSYICH_LOCUS4498</name>
</gene>
<feature type="transmembrane region" description="Helical" evidence="2">
    <location>
        <begin position="247"/>
        <end position="272"/>
    </location>
</feature>
<dbReference type="Pfam" id="PF15038">
    <property type="entry name" value="Jiraiya"/>
    <property type="match status" value="1"/>
</dbReference>
<feature type="region of interest" description="Disordered" evidence="1">
    <location>
        <begin position="336"/>
        <end position="390"/>
    </location>
</feature>